<sequence length="281" mass="30288">MAYLHLFLGLLLLITGAELSTCARIFTIVNYCKETIWPAVTPGEYFNGGGFVLKPGQTQIFTAPISWSGRIWARTGCNFDRNGNGSCQTGSCGSTLKCGASGKPPASLAEFTLAATDFYDVSLVDGFNLPIVVTPLNGRGNCSVAGCDADLRTNCPAELAVKGGGRNVACRSACDVFDTDEYCCRGVYGNPVTCQPTYYSKTFKKACPTAYSYAYDDPTSIFTCSGTDYVVSFCSSRKQPVCTYHNNKLVCGGSMGLKPTGKKWWIMILTMIITTALWNIC</sequence>
<feature type="disulfide bond" evidence="3">
    <location>
        <begin position="92"/>
        <end position="98"/>
    </location>
</feature>
<dbReference type="Pfam" id="PF00314">
    <property type="entry name" value="Thaumatin"/>
    <property type="match status" value="1"/>
</dbReference>
<feature type="disulfide bond" evidence="3">
    <location>
        <begin position="184"/>
        <end position="194"/>
    </location>
</feature>
<dbReference type="PROSITE" id="PS51367">
    <property type="entry name" value="THAUMATIN_2"/>
    <property type="match status" value="1"/>
</dbReference>
<dbReference type="Proteomes" id="UP000030748">
    <property type="component" value="Unassembled WGS sequence"/>
</dbReference>
<evidence type="ECO:0000256" key="1">
    <source>
        <dbReference type="ARBA" id="ARBA00010607"/>
    </source>
</evidence>
<dbReference type="OrthoDB" id="430315at2759"/>
<keyword evidence="2 3" id="KW-1015">Disulfide bond</keyword>
<evidence type="ECO:0000256" key="4">
    <source>
        <dbReference type="SAM" id="SignalP"/>
    </source>
</evidence>
<feature type="disulfide bond" evidence="3">
    <location>
        <begin position="155"/>
        <end position="170"/>
    </location>
</feature>
<dbReference type="OMA" id="RHNCPSE"/>
<feature type="chain" id="PRO_5001506663" description="Thaumatin-like protein" evidence="4">
    <location>
        <begin position="23"/>
        <end position="281"/>
    </location>
</feature>
<feature type="disulfide bond" evidence="3">
    <location>
        <begin position="77"/>
        <end position="87"/>
    </location>
</feature>
<name>A0A022Q8G1_ERYGU</name>
<proteinExistence type="inferred from homology"/>
<dbReference type="PRINTS" id="PR00347">
    <property type="entry name" value="THAUMATIN"/>
</dbReference>
<gene>
    <name evidence="5" type="ORF">MIMGU_mgv1a011450mg</name>
</gene>
<feature type="disulfide bond" evidence="3">
    <location>
        <begin position="142"/>
        <end position="224"/>
    </location>
</feature>
<dbReference type="CDD" id="cd09218">
    <property type="entry name" value="TLP-PA"/>
    <property type="match status" value="1"/>
</dbReference>
<feature type="disulfide bond" evidence="3">
    <location>
        <begin position="32"/>
        <end position="234"/>
    </location>
</feature>
<dbReference type="AlphaFoldDB" id="A0A022Q8G1"/>
<evidence type="ECO:0000313" key="5">
    <source>
        <dbReference type="EMBL" id="EYU23904.1"/>
    </source>
</evidence>
<evidence type="ECO:0008006" key="7">
    <source>
        <dbReference type="Google" id="ProtNLM"/>
    </source>
</evidence>
<accession>A0A022Q8G1</accession>
<keyword evidence="4" id="KW-0732">Signal</keyword>
<dbReference type="InterPro" id="IPR037176">
    <property type="entry name" value="Osmotin/thaumatin-like_sf"/>
</dbReference>
<dbReference type="InterPro" id="IPR001938">
    <property type="entry name" value="Thaumatin"/>
</dbReference>
<dbReference type="PANTHER" id="PTHR31048">
    <property type="entry name" value="OS03G0233200 PROTEIN"/>
    <property type="match status" value="1"/>
</dbReference>
<dbReference type="SUPFAM" id="SSF49870">
    <property type="entry name" value="Osmotin, thaumatin-like protein"/>
    <property type="match status" value="1"/>
</dbReference>
<dbReference type="FunFam" id="2.60.110.10:FF:000002">
    <property type="entry name" value="Thaumatin-like protein 1a"/>
    <property type="match status" value="1"/>
</dbReference>
<dbReference type="GO" id="GO:0006952">
    <property type="term" value="P:defense response"/>
    <property type="evidence" value="ECO:0000318"/>
    <property type="project" value="GO_Central"/>
</dbReference>
<dbReference type="STRING" id="4155.A0A022Q8G1"/>
<dbReference type="PIRSF" id="PIRSF002703">
    <property type="entry name" value="Thaumatin"/>
    <property type="match status" value="1"/>
</dbReference>
<evidence type="ECO:0000313" key="6">
    <source>
        <dbReference type="Proteomes" id="UP000030748"/>
    </source>
</evidence>
<keyword evidence="6" id="KW-1185">Reference proteome</keyword>
<comment type="similarity">
    <text evidence="1">Belongs to the thaumatin family.</text>
</comment>
<organism evidence="5 6">
    <name type="scientific">Erythranthe guttata</name>
    <name type="common">Yellow monkey flower</name>
    <name type="synonym">Mimulus guttatus</name>
    <dbReference type="NCBI Taxonomy" id="4155"/>
    <lineage>
        <taxon>Eukaryota</taxon>
        <taxon>Viridiplantae</taxon>
        <taxon>Streptophyta</taxon>
        <taxon>Embryophyta</taxon>
        <taxon>Tracheophyta</taxon>
        <taxon>Spermatophyta</taxon>
        <taxon>Magnoliopsida</taxon>
        <taxon>eudicotyledons</taxon>
        <taxon>Gunneridae</taxon>
        <taxon>Pentapetalae</taxon>
        <taxon>asterids</taxon>
        <taxon>lamiids</taxon>
        <taxon>Lamiales</taxon>
        <taxon>Phrymaceae</taxon>
        <taxon>Erythranthe</taxon>
    </lineage>
</organism>
<evidence type="ECO:0000256" key="2">
    <source>
        <dbReference type="ARBA" id="ARBA00023157"/>
    </source>
</evidence>
<dbReference type="SMART" id="SM00205">
    <property type="entry name" value="THN"/>
    <property type="match status" value="1"/>
</dbReference>
<reference evidence="5 6" key="1">
    <citation type="journal article" date="2013" name="Proc. Natl. Acad. Sci. U.S.A.">
        <title>Fine-scale variation in meiotic recombination in Mimulus inferred from population shotgun sequencing.</title>
        <authorList>
            <person name="Hellsten U."/>
            <person name="Wright K.M."/>
            <person name="Jenkins J."/>
            <person name="Shu S."/>
            <person name="Yuan Y."/>
            <person name="Wessler S.R."/>
            <person name="Schmutz J."/>
            <person name="Willis J.H."/>
            <person name="Rokhsar D.S."/>
        </authorList>
    </citation>
    <scope>NUCLEOTIDE SEQUENCE [LARGE SCALE GENOMIC DNA]</scope>
    <source>
        <strain evidence="6">cv. DUN x IM62</strain>
    </source>
</reference>
<feature type="disulfide bond" evidence="3">
    <location>
        <begin position="174"/>
        <end position="183"/>
    </location>
</feature>
<feature type="disulfide bond" evidence="3">
    <location>
        <begin position="147"/>
        <end position="207"/>
    </location>
</feature>
<evidence type="ECO:0000256" key="3">
    <source>
        <dbReference type="PIRSR" id="PIRSR002703-1"/>
    </source>
</evidence>
<dbReference type="eggNOG" id="ENOG502QVGZ">
    <property type="taxonomic scope" value="Eukaryota"/>
</dbReference>
<protein>
    <recommendedName>
        <fullName evidence="7">Thaumatin-like protein</fullName>
    </recommendedName>
</protein>
<dbReference type="Gene3D" id="2.60.110.10">
    <property type="entry name" value="Thaumatin"/>
    <property type="match status" value="1"/>
</dbReference>
<dbReference type="PhylomeDB" id="A0A022Q8G1"/>
<dbReference type="KEGG" id="egt:105972993"/>
<feature type="signal peptide" evidence="4">
    <location>
        <begin position="1"/>
        <end position="22"/>
    </location>
</feature>
<dbReference type="EMBL" id="KI632147">
    <property type="protein sequence ID" value="EYU23904.1"/>
    <property type="molecule type" value="Genomic_DNA"/>
</dbReference>